<dbReference type="EMBL" id="MAQB02000001">
    <property type="protein sequence ID" value="OFJ49291.1"/>
    <property type="molecule type" value="Genomic_DNA"/>
</dbReference>
<evidence type="ECO:0000313" key="2">
    <source>
        <dbReference type="EMBL" id="OFJ49291.1"/>
    </source>
</evidence>
<evidence type="ECO:0000256" key="1">
    <source>
        <dbReference type="HAMAP-Rule" id="MF_02093"/>
    </source>
</evidence>
<reference evidence="2 3" key="1">
    <citation type="submission" date="2016-10" db="EMBL/GenBank/DDBJ databases">
        <title>Updated version of Genome Assembly of Janthinobacterium lividum ERGS5:01.</title>
        <authorList>
            <person name="Kumar R."/>
            <person name="Acharya V."/>
            <person name="Singh D."/>
        </authorList>
    </citation>
    <scope>NUCLEOTIDE SEQUENCE [LARGE SCALE GENOMIC DNA]</scope>
    <source>
        <strain evidence="2 3">ERGS5:01</strain>
    </source>
</reference>
<feature type="binding site" evidence="1">
    <location>
        <position position="219"/>
    </location>
    <ligand>
        <name>Fe cation</name>
        <dbReference type="ChEBI" id="CHEBI:24875"/>
    </ligand>
</feature>
<name>A0A1E8PSZ7_9BURK</name>
<feature type="binding site" evidence="1">
    <location>
        <position position="109"/>
    </location>
    <ligand>
        <name>Fe cation</name>
        <dbReference type="ChEBI" id="CHEBI:24875"/>
    </ligand>
</feature>
<comment type="cofactor">
    <cofactor evidence="1">
        <name>Fe(2+)</name>
        <dbReference type="ChEBI" id="CHEBI:29033"/>
    </cofactor>
</comment>
<sequence length="306" mass="32261">MTALRIQGLLFCAIAAGVAAAGVVVADALALALGGTTGLLVLAALILLLGVPHGALDIVFAQELYGVHGLRHWCGFTLAYLSAGLLVVLIWHTMPQLFLLGFLLLSALHFSGDPAPGTSLVARLLYGGAMIVLPALLHENEMARLFAFLVLPQAAMLLASFLHEISWPWLLATALAAAWQSRTHWLTGLEMAAAAALALLAPPLLAFTVFFCAMHGARHIVRTWHYAGAGAESTARLGRAALLPMLGTLILGGAAVYGLRAAPLEAGLMQLVFVGLAALTVPHMALVEQVRWSGWARRDAPSPLNR</sequence>
<feature type="transmembrane region" description="Helical" evidence="1">
    <location>
        <begin position="268"/>
        <end position="287"/>
    </location>
</feature>
<evidence type="ECO:0000313" key="3">
    <source>
        <dbReference type="Proteomes" id="UP000092634"/>
    </source>
</evidence>
<dbReference type="Proteomes" id="UP000092634">
    <property type="component" value="Unassembled WGS sequence"/>
</dbReference>
<keyword evidence="1" id="KW-0408">Iron</keyword>
<dbReference type="NCBIfam" id="TIGR03753">
    <property type="entry name" value="blh_monoox"/>
    <property type="match status" value="1"/>
</dbReference>
<protein>
    <recommendedName>
        <fullName evidence="1">Probable beta-carotene 15,15'-dioxygenase</fullName>
        <ecNumber evidence="1">1.13.11.63</ecNumber>
    </recommendedName>
</protein>
<dbReference type="GO" id="GO:0016121">
    <property type="term" value="P:carotene catabolic process"/>
    <property type="evidence" value="ECO:0007669"/>
    <property type="project" value="UniProtKB-UniRule"/>
</dbReference>
<dbReference type="InterPro" id="IPR022270">
    <property type="entry name" value="Blh_diox"/>
</dbReference>
<feature type="transmembrane region" description="Helical" evidence="1">
    <location>
        <begin position="191"/>
        <end position="213"/>
    </location>
</feature>
<feature type="transmembrane region" description="Helical" evidence="1">
    <location>
        <begin position="38"/>
        <end position="61"/>
    </location>
</feature>
<dbReference type="GO" id="GO:0005506">
    <property type="term" value="F:iron ion binding"/>
    <property type="evidence" value="ECO:0007669"/>
    <property type="project" value="UniProtKB-UniRule"/>
</dbReference>
<keyword evidence="1" id="KW-0479">Metal-binding</keyword>
<keyword evidence="1" id="KW-0223">Dioxygenase</keyword>
<dbReference type="AlphaFoldDB" id="A0A1E8PSZ7"/>
<keyword evidence="1" id="KW-0812">Transmembrane</keyword>
<comment type="catalytic activity">
    <reaction evidence="1">
        <text>all-trans-beta-carotene + O2 = 2 all-trans-retinal</text>
        <dbReference type="Rhea" id="RHEA:32887"/>
        <dbReference type="ChEBI" id="CHEBI:15379"/>
        <dbReference type="ChEBI" id="CHEBI:17579"/>
        <dbReference type="ChEBI" id="CHEBI:17898"/>
        <dbReference type="EC" id="1.13.11.63"/>
    </reaction>
</comment>
<feature type="transmembrane region" description="Helical" evidence="1">
    <location>
        <begin position="73"/>
        <end position="94"/>
    </location>
</feature>
<keyword evidence="2" id="KW-0547">Nucleotide-binding</keyword>
<keyword evidence="2" id="KW-0067">ATP-binding</keyword>
<dbReference type="GO" id="GO:0005886">
    <property type="term" value="C:plasma membrane"/>
    <property type="evidence" value="ECO:0007669"/>
    <property type="project" value="UniProtKB-SubCell"/>
</dbReference>
<comment type="similarity">
    <text evidence="1">Belongs to the Brp/Blh beta-carotene diooxygenase family.</text>
</comment>
<keyword evidence="1" id="KW-1003">Cell membrane</keyword>
<comment type="caution">
    <text evidence="2">The sequence shown here is derived from an EMBL/GenBank/DDBJ whole genome shotgun (WGS) entry which is preliminary data.</text>
</comment>
<dbReference type="GO" id="GO:0003834">
    <property type="term" value="F:beta-carotene 15,15'-dioxygenase activity"/>
    <property type="evidence" value="ECO:0007669"/>
    <property type="project" value="UniProtKB-EC"/>
</dbReference>
<organism evidence="2 3">
    <name type="scientific">Janthinobacterium lividum</name>
    <dbReference type="NCBI Taxonomy" id="29581"/>
    <lineage>
        <taxon>Bacteria</taxon>
        <taxon>Pseudomonadati</taxon>
        <taxon>Pseudomonadota</taxon>
        <taxon>Betaproteobacteria</taxon>
        <taxon>Burkholderiales</taxon>
        <taxon>Oxalobacteraceae</taxon>
        <taxon>Janthinobacterium</taxon>
    </lineage>
</organism>
<comment type="function">
    <text evidence="1">Catalyzes the cleavage of beta-carotene at its central double bond (15,15') to yield two molecules of all-trans-retinal.</text>
</comment>
<dbReference type="EC" id="1.13.11.63" evidence="1"/>
<accession>A0A1E8PSZ7</accession>
<proteinExistence type="inferred from homology"/>
<dbReference type="GO" id="GO:0010436">
    <property type="term" value="F:carotenoid dioxygenase activity"/>
    <property type="evidence" value="ECO:0007669"/>
    <property type="project" value="UniProtKB-UniRule"/>
</dbReference>
<keyword evidence="1" id="KW-0560">Oxidoreductase</keyword>
<comment type="subcellular location">
    <subcellularLocation>
        <location evidence="1">Cell membrane</location>
        <topology evidence="1">Multi-pass membrane protein</topology>
    </subcellularLocation>
</comment>
<gene>
    <name evidence="2" type="ORF">BA896_010790</name>
</gene>
<feature type="transmembrane region" description="Helical" evidence="1">
    <location>
        <begin position="145"/>
        <end position="171"/>
    </location>
</feature>
<feature type="transmembrane region" description="Helical" evidence="1">
    <location>
        <begin position="241"/>
        <end position="262"/>
    </location>
</feature>
<feature type="binding site" evidence="1">
    <location>
        <position position="53"/>
    </location>
    <ligand>
        <name>Fe cation</name>
        <dbReference type="ChEBI" id="CHEBI:24875"/>
    </ligand>
</feature>
<keyword evidence="1" id="KW-1133">Transmembrane helix</keyword>
<dbReference type="HAMAP" id="MF_02093">
    <property type="entry name" value="Beta_carotene_diox"/>
    <property type="match status" value="1"/>
</dbReference>
<keyword evidence="1" id="KW-0472">Membrane</keyword>
<feature type="binding site" evidence="1">
    <location>
        <position position="215"/>
    </location>
    <ligand>
        <name>Fe cation</name>
        <dbReference type="ChEBI" id="CHEBI:24875"/>
    </ligand>
</feature>
<dbReference type="Pfam" id="PF15461">
    <property type="entry name" value="BCD"/>
    <property type="match status" value="1"/>
</dbReference>
<dbReference type="GO" id="GO:0005524">
    <property type="term" value="F:ATP binding"/>
    <property type="evidence" value="ECO:0007669"/>
    <property type="project" value="UniProtKB-KW"/>
</dbReference>
<feature type="transmembrane region" description="Helical" evidence="1">
    <location>
        <begin position="114"/>
        <end position="133"/>
    </location>
</feature>